<proteinExistence type="inferred from homology"/>
<comment type="caution">
    <text evidence="4">The sequence shown here is derived from an EMBL/GenBank/DDBJ whole genome shotgun (WGS) entry which is preliminary data.</text>
</comment>
<name>A0A9X5FE97_9MICO</name>
<comment type="similarity">
    <text evidence="2">Belongs to the CDP-alcohol phosphatidyltransferase class-I family.</text>
</comment>
<feature type="transmembrane region" description="Helical" evidence="3">
    <location>
        <begin position="78"/>
        <end position="95"/>
    </location>
</feature>
<dbReference type="GO" id="GO:0016020">
    <property type="term" value="C:membrane"/>
    <property type="evidence" value="ECO:0007669"/>
    <property type="project" value="InterPro"/>
</dbReference>
<keyword evidence="3" id="KW-0472">Membrane</keyword>
<dbReference type="Gene3D" id="1.20.120.1760">
    <property type="match status" value="1"/>
</dbReference>
<dbReference type="Proteomes" id="UP000774283">
    <property type="component" value="Unassembled WGS sequence"/>
</dbReference>
<dbReference type="AlphaFoldDB" id="A0A9X5FE97"/>
<dbReference type="InterPro" id="IPR048254">
    <property type="entry name" value="CDP_ALCOHOL_P_TRANSF_CS"/>
</dbReference>
<dbReference type="InterPro" id="IPR043130">
    <property type="entry name" value="CDP-OH_PTrfase_TM_dom"/>
</dbReference>
<keyword evidence="3" id="KW-0812">Transmembrane</keyword>
<dbReference type="GO" id="GO:0008654">
    <property type="term" value="P:phospholipid biosynthetic process"/>
    <property type="evidence" value="ECO:0007669"/>
    <property type="project" value="InterPro"/>
</dbReference>
<feature type="transmembrane region" description="Helical" evidence="3">
    <location>
        <begin position="145"/>
        <end position="166"/>
    </location>
</feature>
<evidence type="ECO:0000313" key="4">
    <source>
        <dbReference type="EMBL" id="NKX93642.1"/>
    </source>
</evidence>
<feature type="transmembrane region" description="Helical" evidence="3">
    <location>
        <begin position="199"/>
        <end position="232"/>
    </location>
</feature>
<reference evidence="4 5" key="1">
    <citation type="submission" date="2020-04" db="EMBL/GenBank/DDBJ databases">
        <title>MicrobeNet Type strains.</title>
        <authorList>
            <person name="Nicholson A.C."/>
        </authorList>
    </citation>
    <scope>NUCLEOTIDE SEQUENCE [LARGE SCALE GENOMIC DNA]</scope>
    <source>
        <strain evidence="4 5">ATCC BAA-789</strain>
    </source>
</reference>
<dbReference type="PROSITE" id="PS00379">
    <property type="entry name" value="CDP_ALCOHOL_P_TRANSF"/>
    <property type="match status" value="1"/>
</dbReference>
<keyword evidence="1 2" id="KW-0808">Transferase</keyword>
<evidence type="ECO:0000256" key="1">
    <source>
        <dbReference type="ARBA" id="ARBA00022679"/>
    </source>
</evidence>
<dbReference type="GO" id="GO:0016780">
    <property type="term" value="F:phosphotransferase activity, for other substituted phosphate groups"/>
    <property type="evidence" value="ECO:0007669"/>
    <property type="project" value="InterPro"/>
</dbReference>
<sequence>MSAQVQGATFRETYGRLAQAQKGVARSAPAYSRYVNRRLGRVLAAWAYGRGLTPNQVTGISALFTVTGLGVLAATTPSWWVGVVVSACLVLGYAFDSADGQVARLSGTGSSAGEWLDHMVDATKVAALPLVLAVSLYRAEVVPTVWLLVPLLNAVVSSVLFFGMILTEQMRKAHGVRSAAPTGGTGPDLRALLMTPTDYGVLCLVFLLLGAVPVFAAVYTVIVALTAAFLVAAGRKWFREIAALGRMG</sequence>
<keyword evidence="3" id="KW-1133">Transmembrane helix</keyword>
<organism evidence="4 5">
    <name type="scientific">Sanguibacter hominis ATCC BAA-789</name>
    <dbReference type="NCBI Taxonomy" id="1312740"/>
    <lineage>
        <taxon>Bacteria</taxon>
        <taxon>Bacillati</taxon>
        <taxon>Actinomycetota</taxon>
        <taxon>Actinomycetes</taxon>
        <taxon>Micrococcales</taxon>
        <taxon>Sanguibacteraceae</taxon>
        <taxon>Sanguibacter</taxon>
    </lineage>
</organism>
<protein>
    <submittedName>
        <fullName evidence="4">CDP-alcohol phosphatidyltransferase family protein</fullName>
    </submittedName>
</protein>
<evidence type="ECO:0000313" key="5">
    <source>
        <dbReference type="Proteomes" id="UP000774283"/>
    </source>
</evidence>
<dbReference type="EMBL" id="JAAXOW010000003">
    <property type="protein sequence ID" value="NKX93642.1"/>
    <property type="molecule type" value="Genomic_DNA"/>
</dbReference>
<dbReference type="RefSeq" id="WP_168447712.1">
    <property type="nucleotide sequence ID" value="NZ_JAAXOW010000003.1"/>
</dbReference>
<gene>
    <name evidence="4" type="ORF">HF995_10235</name>
</gene>
<evidence type="ECO:0000256" key="2">
    <source>
        <dbReference type="RuleBase" id="RU003750"/>
    </source>
</evidence>
<accession>A0A9X5FE97</accession>
<dbReference type="InterPro" id="IPR000462">
    <property type="entry name" value="CDP-OH_P_trans"/>
</dbReference>
<dbReference type="Pfam" id="PF01066">
    <property type="entry name" value="CDP-OH_P_transf"/>
    <property type="match status" value="1"/>
</dbReference>
<evidence type="ECO:0000256" key="3">
    <source>
        <dbReference type="SAM" id="Phobius"/>
    </source>
</evidence>
<keyword evidence="5" id="KW-1185">Reference proteome</keyword>